<keyword evidence="7" id="KW-1185">Reference proteome</keyword>
<dbReference type="PANTHER" id="PTHR42988:SF2">
    <property type="entry name" value="CYCLIC NUCLEOTIDE PHOSPHODIESTERASE CBUA0032-RELATED"/>
    <property type="match status" value="1"/>
</dbReference>
<gene>
    <name evidence="6" type="ORF">EDC65_0648</name>
</gene>
<dbReference type="Proteomes" id="UP000278222">
    <property type="component" value="Unassembled WGS sequence"/>
</dbReference>
<dbReference type="GO" id="GO:0046872">
    <property type="term" value="F:metal ion binding"/>
    <property type="evidence" value="ECO:0007669"/>
    <property type="project" value="UniProtKB-KW"/>
</dbReference>
<organism evidence="6 7">
    <name type="scientific">Stella humosa</name>
    <dbReference type="NCBI Taxonomy" id="94"/>
    <lineage>
        <taxon>Bacteria</taxon>
        <taxon>Pseudomonadati</taxon>
        <taxon>Pseudomonadota</taxon>
        <taxon>Alphaproteobacteria</taxon>
        <taxon>Rhodospirillales</taxon>
        <taxon>Stellaceae</taxon>
        <taxon>Stella</taxon>
    </lineage>
</organism>
<dbReference type="GO" id="GO:0004112">
    <property type="term" value="F:cyclic-nucleotide phosphodiesterase activity"/>
    <property type="evidence" value="ECO:0007669"/>
    <property type="project" value="InterPro"/>
</dbReference>
<protein>
    <submittedName>
        <fullName evidence="6">Diethylphosphate phosphodiesterase</fullName>
    </submittedName>
</protein>
<feature type="domain" description="Calcineurin-like phosphoesterase" evidence="5">
    <location>
        <begin position="1"/>
        <end position="195"/>
    </location>
</feature>
<comment type="caution">
    <text evidence="6">The sequence shown here is derived from an EMBL/GenBank/DDBJ whole genome shotgun (WGS) entry which is preliminary data.</text>
</comment>
<sequence length="260" mass="29326">MKFIHVTDTHIVPSGELLYGLDPAERLRLCIADINRNHADAEFAIFTGDLCHRGEPAAYTVLHECLSQLRLPYHLLLGNHDHRGNFQAQFPDAPRDAEGFVQFTLETAAGLFVCVDTNEPGVSWGICCERRLGWLERTLDAAGDRPVYLFQHHPHFPVGLKRMDEISLREAEGYIRVLSGRTNIRHLFFGHLHRPIAGSWRGIPFSTMRATSHQVELDLVIAGKVPGSHEPPAYAVVLADQDQTVVHFHDFLDNSPRFLL</sequence>
<dbReference type="CDD" id="cd07402">
    <property type="entry name" value="MPP_GpdQ"/>
    <property type="match status" value="1"/>
</dbReference>
<reference evidence="6 7" key="1">
    <citation type="submission" date="2018-11" db="EMBL/GenBank/DDBJ databases">
        <title>Genomic Encyclopedia of Type Strains, Phase IV (KMG-IV): sequencing the most valuable type-strain genomes for metagenomic binning, comparative biology and taxonomic classification.</title>
        <authorList>
            <person name="Goeker M."/>
        </authorList>
    </citation>
    <scope>NUCLEOTIDE SEQUENCE [LARGE SCALE GENOMIC DNA]</scope>
    <source>
        <strain evidence="6 7">DSM 5900</strain>
    </source>
</reference>
<name>A0A3N1MDW0_9PROT</name>
<evidence type="ECO:0000256" key="3">
    <source>
        <dbReference type="ARBA" id="ARBA00023004"/>
    </source>
</evidence>
<dbReference type="InterPro" id="IPR026575">
    <property type="entry name" value="GpdQ/CpdA-like"/>
</dbReference>
<dbReference type="RefSeq" id="WP_123688227.1">
    <property type="nucleotide sequence ID" value="NZ_AP019700.1"/>
</dbReference>
<dbReference type="EMBL" id="RJKX01000011">
    <property type="protein sequence ID" value="ROQ01469.1"/>
    <property type="molecule type" value="Genomic_DNA"/>
</dbReference>
<keyword evidence="3" id="KW-0408">Iron</keyword>
<dbReference type="InterPro" id="IPR029052">
    <property type="entry name" value="Metallo-depent_PP-like"/>
</dbReference>
<dbReference type="Pfam" id="PF00149">
    <property type="entry name" value="Metallophos"/>
    <property type="match status" value="1"/>
</dbReference>
<keyword evidence="2" id="KW-0378">Hydrolase</keyword>
<dbReference type="PANTHER" id="PTHR42988">
    <property type="entry name" value="PHOSPHOHYDROLASE"/>
    <property type="match status" value="1"/>
</dbReference>
<evidence type="ECO:0000313" key="6">
    <source>
        <dbReference type="EMBL" id="ROQ01469.1"/>
    </source>
</evidence>
<dbReference type="SUPFAM" id="SSF56300">
    <property type="entry name" value="Metallo-dependent phosphatases"/>
    <property type="match status" value="1"/>
</dbReference>
<dbReference type="OrthoDB" id="651281at2"/>
<proteinExistence type="inferred from homology"/>
<accession>A0A3N1MDW0</accession>
<evidence type="ECO:0000256" key="1">
    <source>
        <dbReference type="ARBA" id="ARBA00022723"/>
    </source>
</evidence>
<dbReference type="InterPro" id="IPR050884">
    <property type="entry name" value="CNP_phosphodiesterase-III"/>
</dbReference>
<evidence type="ECO:0000259" key="5">
    <source>
        <dbReference type="Pfam" id="PF00149"/>
    </source>
</evidence>
<evidence type="ECO:0000256" key="4">
    <source>
        <dbReference type="ARBA" id="ARBA00025742"/>
    </source>
</evidence>
<evidence type="ECO:0000313" key="7">
    <source>
        <dbReference type="Proteomes" id="UP000278222"/>
    </source>
</evidence>
<evidence type="ECO:0000256" key="2">
    <source>
        <dbReference type="ARBA" id="ARBA00022801"/>
    </source>
</evidence>
<comment type="similarity">
    <text evidence="4">Belongs to the cyclic nucleotide phosphodiesterase class-III family.</text>
</comment>
<keyword evidence="1" id="KW-0479">Metal-binding</keyword>
<dbReference type="AlphaFoldDB" id="A0A3N1MDW0"/>
<dbReference type="Gene3D" id="3.60.21.10">
    <property type="match status" value="1"/>
</dbReference>
<dbReference type="InterPro" id="IPR004843">
    <property type="entry name" value="Calcineurin-like_PHP"/>
</dbReference>